<reference evidence="3" key="1">
    <citation type="submission" date="2015-10" db="EMBL/GenBank/DDBJ databases">
        <title>Daphnia magna gene sets from two clonal populations assembled and annotated with EvidentialGene.</title>
        <authorList>
            <person name="Gilbert D."/>
            <person name="Podicheti R."/>
            <person name="Orsini L."/>
            <person name="Colbourne J."/>
            <person name="Pfrender M."/>
        </authorList>
    </citation>
    <scope>NUCLEOTIDE SEQUENCE</scope>
</reference>
<organism evidence="3">
    <name type="scientific">Daphnia magna</name>
    <dbReference type="NCBI Taxonomy" id="35525"/>
    <lineage>
        <taxon>Eukaryota</taxon>
        <taxon>Metazoa</taxon>
        <taxon>Ecdysozoa</taxon>
        <taxon>Arthropoda</taxon>
        <taxon>Crustacea</taxon>
        <taxon>Branchiopoda</taxon>
        <taxon>Diplostraca</taxon>
        <taxon>Cladocera</taxon>
        <taxon>Anomopoda</taxon>
        <taxon>Daphniidae</taxon>
        <taxon>Daphnia</taxon>
    </lineage>
</organism>
<proteinExistence type="predicted"/>
<keyword evidence="1" id="KW-0175">Coiled coil</keyword>
<reference evidence="3" key="2">
    <citation type="submission" date="2015-10" db="EMBL/GenBank/DDBJ databases">
        <authorList>
            <person name="Gilbert D.G."/>
        </authorList>
    </citation>
    <scope>NUCLEOTIDE SEQUENCE</scope>
</reference>
<feature type="coiled-coil region" evidence="1">
    <location>
        <begin position="159"/>
        <end position="186"/>
    </location>
</feature>
<dbReference type="OrthoDB" id="6355439at2759"/>
<feature type="region of interest" description="Disordered" evidence="2">
    <location>
        <begin position="1"/>
        <end position="23"/>
    </location>
</feature>
<evidence type="ECO:0000256" key="1">
    <source>
        <dbReference type="SAM" id="Coils"/>
    </source>
</evidence>
<feature type="compositionally biased region" description="Polar residues" evidence="2">
    <location>
        <begin position="131"/>
        <end position="143"/>
    </location>
</feature>
<name>A0A0P5XM48_9CRUS</name>
<dbReference type="EMBL" id="GDIP01252693">
    <property type="protein sequence ID" value="JAI70708.1"/>
    <property type="molecule type" value="Transcribed_RNA"/>
</dbReference>
<feature type="region of interest" description="Disordered" evidence="2">
    <location>
        <begin position="84"/>
        <end position="144"/>
    </location>
</feature>
<sequence>MESTTSAKNQPCVETGKSKPSQIPRALSLIRKGANKFYSLYLCATYQQMCHPGMAFMQHRSSPKPNQGKQHSCNLVRSVCPKKWEQNQDSKQPSSPSFGKQDNKPSKSTKTPKAVKPVSNNKKLLCRPSPYSYSTKNPTQQSRIPVRRCQSVTLIVERIALLESEEMELEERLRIVRNQLENLKFLRTNQTFIDRMNQTSNQKMSKIEEEPSVSPSSAYLRPLRPRVFSVNDDIQSSH</sequence>
<evidence type="ECO:0000313" key="3">
    <source>
        <dbReference type="EMBL" id="JAI70708.1"/>
    </source>
</evidence>
<feature type="compositionally biased region" description="Polar residues" evidence="2">
    <location>
        <begin position="89"/>
        <end position="111"/>
    </location>
</feature>
<accession>A0A0P5XM48</accession>
<protein>
    <submittedName>
        <fullName evidence="3">Uncharacterized protein</fullName>
    </submittedName>
</protein>
<dbReference type="AlphaFoldDB" id="A0A0P5XM48"/>
<evidence type="ECO:0000256" key="2">
    <source>
        <dbReference type="SAM" id="MobiDB-lite"/>
    </source>
</evidence>